<gene>
    <name evidence="2" type="ORF">DI549_10560</name>
</gene>
<dbReference type="Proteomes" id="UP000248887">
    <property type="component" value="Unassembled WGS sequence"/>
</dbReference>
<sequence length="92" mass="10145">MPPLLTSLNHAFQAARQAFRLLEDHLVRRHLDGEAFLAGATPTIADIAVFPAVALSADFGLGMEEFPRLLIWARRIHKLDGFITAPGVREVV</sequence>
<evidence type="ECO:0000313" key="3">
    <source>
        <dbReference type="Proteomes" id="UP000248887"/>
    </source>
</evidence>
<dbReference type="SUPFAM" id="SSF47616">
    <property type="entry name" value="GST C-terminal domain-like"/>
    <property type="match status" value="1"/>
</dbReference>
<proteinExistence type="predicted"/>
<comment type="caution">
    <text evidence="2">The sequence shown here is derived from an EMBL/GenBank/DDBJ whole genome shotgun (WGS) entry which is preliminary data.</text>
</comment>
<feature type="domain" description="GST C-terminal" evidence="1">
    <location>
        <begin position="1"/>
        <end position="92"/>
    </location>
</feature>
<name>A0A2W5SIG1_ANCNO</name>
<dbReference type="InterPro" id="IPR010987">
    <property type="entry name" value="Glutathione-S-Trfase_C-like"/>
</dbReference>
<evidence type="ECO:0000259" key="1">
    <source>
        <dbReference type="PROSITE" id="PS50405"/>
    </source>
</evidence>
<dbReference type="PROSITE" id="PS50405">
    <property type="entry name" value="GST_CTER"/>
    <property type="match status" value="1"/>
</dbReference>
<protein>
    <recommendedName>
        <fullName evidence="1">GST C-terminal domain-containing protein</fullName>
    </recommendedName>
</protein>
<dbReference type="AlphaFoldDB" id="A0A2W5SIG1"/>
<reference evidence="2 3" key="1">
    <citation type="submission" date="2017-08" db="EMBL/GenBank/DDBJ databases">
        <title>Infants hospitalized years apart are colonized by the same room-sourced microbial strains.</title>
        <authorList>
            <person name="Brooks B."/>
            <person name="Olm M.R."/>
            <person name="Firek B.A."/>
            <person name="Baker R."/>
            <person name="Thomas B.C."/>
            <person name="Morowitz M.J."/>
            <person name="Banfield J.F."/>
        </authorList>
    </citation>
    <scope>NUCLEOTIDE SEQUENCE [LARGE SCALE GENOMIC DNA]</scope>
    <source>
        <strain evidence="2">S2_005_001_R2_27</strain>
    </source>
</reference>
<accession>A0A2W5SIG1</accession>
<dbReference type="Pfam" id="PF13410">
    <property type="entry name" value="GST_C_2"/>
    <property type="match status" value="1"/>
</dbReference>
<evidence type="ECO:0000313" key="2">
    <source>
        <dbReference type="EMBL" id="PZQ82617.1"/>
    </source>
</evidence>
<dbReference type="EMBL" id="QFQD01000030">
    <property type="protein sequence ID" value="PZQ82617.1"/>
    <property type="molecule type" value="Genomic_DNA"/>
</dbReference>
<organism evidence="2 3">
    <name type="scientific">Ancylobacter novellus</name>
    <name type="common">Thiobacillus novellus</name>
    <dbReference type="NCBI Taxonomy" id="921"/>
    <lineage>
        <taxon>Bacteria</taxon>
        <taxon>Pseudomonadati</taxon>
        <taxon>Pseudomonadota</taxon>
        <taxon>Alphaproteobacteria</taxon>
        <taxon>Hyphomicrobiales</taxon>
        <taxon>Xanthobacteraceae</taxon>
        <taxon>Ancylobacter</taxon>
    </lineage>
</organism>
<dbReference type="Gene3D" id="1.20.1050.10">
    <property type="match status" value="1"/>
</dbReference>
<dbReference type="InterPro" id="IPR036282">
    <property type="entry name" value="Glutathione-S-Trfase_C_sf"/>
</dbReference>